<protein>
    <submittedName>
        <fullName evidence="2">Putative holin</fullName>
    </submittedName>
</protein>
<name>A0A4Q7NLN3_9BURK</name>
<dbReference type="InterPro" id="IPR025140">
    <property type="entry name" value="Holin_2-3"/>
</dbReference>
<comment type="caution">
    <text evidence="2">The sequence shown here is derived from an EMBL/GenBank/DDBJ whole genome shotgun (WGS) entry which is preliminary data.</text>
</comment>
<keyword evidence="3" id="KW-1185">Reference proteome</keyword>
<reference evidence="2 3" key="1">
    <citation type="submission" date="2019-02" db="EMBL/GenBank/DDBJ databases">
        <title>Genomic Encyclopedia of Type Strains, Phase IV (KMG-IV): sequencing the most valuable type-strain genomes for metagenomic binning, comparative biology and taxonomic classification.</title>
        <authorList>
            <person name="Goeker M."/>
        </authorList>
    </citation>
    <scope>NUCLEOTIDE SEQUENCE [LARGE SCALE GENOMIC DNA]</scope>
    <source>
        <strain evidence="2 3">K24</strain>
    </source>
</reference>
<dbReference type="EMBL" id="SGXC01000001">
    <property type="protein sequence ID" value="RZS86054.1"/>
    <property type="molecule type" value="Genomic_DNA"/>
</dbReference>
<evidence type="ECO:0000313" key="2">
    <source>
        <dbReference type="EMBL" id="RZS86054.1"/>
    </source>
</evidence>
<keyword evidence="1" id="KW-0812">Transmembrane</keyword>
<dbReference type="AlphaFoldDB" id="A0A4Q7NLN3"/>
<accession>A0A4Q7NLN3</accession>
<gene>
    <name evidence="2" type="ORF">EV675_2088</name>
</gene>
<dbReference type="OrthoDB" id="8688566at2"/>
<dbReference type="Proteomes" id="UP000292445">
    <property type="component" value="Unassembled WGS sequence"/>
</dbReference>
<evidence type="ECO:0000256" key="1">
    <source>
        <dbReference type="SAM" id="Phobius"/>
    </source>
</evidence>
<feature type="transmembrane region" description="Helical" evidence="1">
    <location>
        <begin position="40"/>
        <end position="58"/>
    </location>
</feature>
<evidence type="ECO:0000313" key="3">
    <source>
        <dbReference type="Proteomes" id="UP000292445"/>
    </source>
</evidence>
<feature type="transmembrane region" description="Helical" evidence="1">
    <location>
        <begin position="96"/>
        <end position="120"/>
    </location>
</feature>
<organism evidence="2 3">
    <name type="scientific">Pigmentiphaga kullae</name>
    <dbReference type="NCBI Taxonomy" id="151784"/>
    <lineage>
        <taxon>Bacteria</taxon>
        <taxon>Pseudomonadati</taxon>
        <taxon>Pseudomonadota</taxon>
        <taxon>Betaproteobacteria</taxon>
        <taxon>Burkholderiales</taxon>
        <taxon>Alcaligenaceae</taxon>
        <taxon>Pigmentiphaga</taxon>
    </lineage>
</organism>
<keyword evidence="1" id="KW-1133">Transmembrane helix</keyword>
<keyword evidence="1" id="KW-0472">Membrane</keyword>
<dbReference type="RefSeq" id="WP_130357180.1">
    <property type="nucleotide sequence ID" value="NZ_SGXC01000001.1"/>
</dbReference>
<dbReference type="Pfam" id="PF13272">
    <property type="entry name" value="Holin_2-3"/>
    <property type="match status" value="1"/>
</dbReference>
<feature type="transmembrane region" description="Helical" evidence="1">
    <location>
        <begin position="12"/>
        <end position="33"/>
    </location>
</feature>
<sequence>MSANLVPPVYRFLPRLTTWLILSIILVIAIYLVSPAQLPVALYKLALISLAAVVAYWLDRALFPYARPDGYLKEDWRCELDGGGCESVDYPVADGYALVFCAAMIRRAVVVLAVVVGVALGL</sequence>
<proteinExistence type="predicted"/>